<gene>
    <name evidence="1" type="ORF">Hsw_PA0224</name>
</gene>
<dbReference type="EMBL" id="CP007144">
    <property type="protein sequence ID" value="AHJ95557.1"/>
    <property type="molecule type" value="Genomic_DNA"/>
</dbReference>
<keyword evidence="1" id="KW-0614">Plasmid</keyword>
<dbReference type="Proteomes" id="UP000019423">
    <property type="component" value="Plasmid pHsw1"/>
</dbReference>
<evidence type="ECO:0000313" key="2">
    <source>
        <dbReference type="Proteomes" id="UP000019423"/>
    </source>
</evidence>
<protein>
    <submittedName>
        <fullName evidence="1">Uncharacterized protein</fullName>
    </submittedName>
</protein>
<sequence length="176" mass="19752">MDDKRLQGALRFGAFYLVPSSAFYTRQVWVYCVAGRDTMHVLVTPYFNVGYAERSSALIDSIPFRPGFYRLAPAGTRGRGGMPELPTEGTYPVSVVGYYQQHVAALNRHNPFAGYCFPAEWPLIKGQDGSYPLNPTGIFADIFYRPCYRVGYLYQLTPMPSAVRAELYPPPTGNTR</sequence>
<name>W8EUZ8_9BACT</name>
<proteinExistence type="predicted"/>
<dbReference type="AlphaFoldDB" id="W8EUZ8"/>
<dbReference type="HOGENOM" id="CLU_1523158_0_0_10"/>
<dbReference type="KEGG" id="hsw:Hsw_PA0224"/>
<reference evidence="1 2" key="1">
    <citation type="submission" date="2014-01" db="EMBL/GenBank/DDBJ databases">
        <title>Complete sequence of plasmid1 of ionizing-radiation resistance bacterium Hymenobacter swuensis DY53.</title>
        <authorList>
            <person name="Jung J.-H."/>
            <person name="Jeong S.-W."/>
            <person name="Joe M.-H."/>
            <person name="Cho y.-j."/>
            <person name="Kim M.-K."/>
            <person name="Lim S.-Y."/>
        </authorList>
    </citation>
    <scope>NUCLEOTIDE SEQUENCE [LARGE SCALE GENOMIC DNA]</scope>
    <source>
        <strain evidence="1 2">DY53</strain>
        <plasmid evidence="1 2">pHsw1</plasmid>
    </source>
</reference>
<keyword evidence="2" id="KW-1185">Reference proteome</keyword>
<geneLocation type="plasmid" evidence="1 2">
    <name>pHsw1</name>
</geneLocation>
<accession>W8EUZ8</accession>
<evidence type="ECO:0000313" key="1">
    <source>
        <dbReference type="EMBL" id="AHJ95557.1"/>
    </source>
</evidence>
<organism evidence="1 2">
    <name type="scientific">Hymenobacter swuensis DY53</name>
    <dbReference type="NCBI Taxonomy" id="1227739"/>
    <lineage>
        <taxon>Bacteria</taxon>
        <taxon>Pseudomonadati</taxon>
        <taxon>Bacteroidota</taxon>
        <taxon>Cytophagia</taxon>
        <taxon>Cytophagales</taxon>
        <taxon>Hymenobacteraceae</taxon>
        <taxon>Hymenobacter</taxon>
    </lineage>
</organism>